<reference evidence="3" key="1">
    <citation type="submission" date="2020-07" db="EMBL/GenBank/DDBJ databases">
        <title>Methanobacterium. sp. MethCan genome.</title>
        <authorList>
            <person name="Postec A."/>
            <person name="Quemeneur M."/>
        </authorList>
    </citation>
    <scope>NUCLEOTIDE SEQUENCE</scope>
    <source>
        <strain evidence="3">MethCAN</strain>
    </source>
</reference>
<dbReference type="CDD" id="cd06100">
    <property type="entry name" value="CCL_ACL-C"/>
    <property type="match status" value="1"/>
</dbReference>
<dbReference type="EMBL" id="CP058560">
    <property type="protein sequence ID" value="QUH23703.1"/>
    <property type="molecule type" value="Genomic_DNA"/>
</dbReference>
<dbReference type="NCBIfam" id="NF004866">
    <property type="entry name" value="PRK06224.1-3"/>
    <property type="match status" value="1"/>
</dbReference>
<dbReference type="GO" id="GO:0046912">
    <property type="term" value="F:acyltransferase activity, acyl groups converted into alkyl on transfer"/>
    <property type="evidence" value="ECO:0007669"/>
    <property type="project" value="InterPro"/>
</dbReference>
<evidence type="ECO:0000313" key="4">
    <source>
        <dbReference type="Proteomes" id="UP000681041"/>
    </source>
</evidence>
<keyword evidence="4" id="KW-1185">Reference proteome</keyword>
<dbReference type="Pfam" id="PF00285">
    <property type="entry name" value="Citrate_synt"/>
    <property type="match status" value="1"/>
</dbReference>
<dbReference type="InterPro" id="IPR016143">
    <property type="entry name" value="Citrate_synth-like_sm_a-sub"/>
</dbReference>
<dbReference type="Gene3D" id="1.10.230.10">
    <property type="entry name" value="Cytochrome P450-Terp, domain 2"/>
    <property type="match status" value="1"/>
</dbReference>
<dbReference type="PANTHER" id="PTHR11739:SF4">
    <property type="entry name" value="CITRATE SYNTHASE, PEROXISOMAL"/>
    <property type="match status" value="1"/>
</dbReference>
<dbReference type="PANTHER" id="PTHR11739">
    <property type="entry name" value="CITRATE SYNTHASE"/>
    <property type="match status" value="1"/>
</dbReference>
<dbReference type="RefSeq" id="WP_211532659.1">
    <property type="nucleotide sequence ID" value="NZ_CP058560.1"/>
</dbReference>
<name>A0A8T8K9B6_9EURY</name>
<dbReference type="OrthoDB" id="21302at2157"/>
<dbReference type="GeneID" id="64820696"/>
<dbReference type="SUPFAM" id="SSF48256">
    <property type="entry name" value="Citrate synthase"/>
    <property type="match status" value="1"/>
</dbReference>
<sequence>MITEEILKSVFKPHNLKWRTAITKVEPNRLITRGYLQEELVGNTSFSDMVYLLVKGKMPSKSESKMLESVLVSFCDHGVTPPSTQSARIMASTGSPLHACMAGGLLAFGKNHAGAIENSMHLLQEGVARTPPEESLDDTARILVDEYMSRQEKIPGFGHRYHNADPRAPRLMELAREMECLGRHSELALSIESLLHKSKNIRMNIDGANAGILSDLGFDWRLGSGIFMIGRLPGILAHTYEEISRESPFRKFFHIEEIYYDGKE</sequence>
<dbReference type="InterPro" id="IPR036969">
    <property type="entry name" value="Citrate_synthase_sf"/>
</dbReference>
<dbReference type="AlphaFoldDB" id="A0A8T8K9B6"/>
<keyword evidence="2" id="KW-0808">Transferase</keyword>
<protein>
    <submittedName>
        <fullName evidence="3">Citryl-CoA lyase</fullName>
    </submittedName>
</protein>
<comment type="similarity">
    <text evidence="1">Belongs to the citrate synthase family.</text>
</comment>
<dbReference type="NCBIfam" id="NF004869">
    <property type="entry name" value="PRK06224.1-6"/>
    <property type="match status" value="1"/>
</dbReference>
<dbReference type="InterPro" id="IPR002020">
    <property type="entry name" value="Citrate_synthase"/>
</dbReference>
<evidence type="ECO:0000313" key="3">
    <source>
        <dbReference type="EMBL" id="QUH23703.1"/>
    </source>
</evidence>
<evidence type="ECO:0000256" key="2">
    <source>
        <dbReference type="ARBA" id="ARBA00022679"/>
    </source>
</evidence>
<dbReference type="InterPro" id="IPR016142">
    <property type="entry name" value="Citrate_synth-like_lrg_a-sub"/>
</dbReference>
<dbReference type="GO" id="GO:0005975">
    <property type="term" value="P:carbohydrate metabolic process"/>
    <property type="evidence" value="ECO:0007669"/>
    <property type="project" value="TreeGrafter"/>
</dbReference>
<proteinExistence type="inferred from homology"/>
<dbReference type="GO" id="GO:0006099">
    <property type="term" value="P:tricarboxylic acid cycle"/>
    <property type="evidence" value="ECO:0007669"/>
    <property type="project" value="TreeGrafter"/>
</dbReference>
<organism evidence="3 4">
    <name type="scientific">Methanobacterium alkalithermotolerans</name>
    <dbReference type="NCBI Taxonomy" id="2731220"/>
    <lineage>
        <taxon>Archaea</taxon>
        <taxon>Methanobacteriati</taxon>
        <taxon>Methanobacteriota</taxon>
        <taxon>Methanomada group</taxon>
        <taxon>Methanobacteria</taxon>
        <taxon>Methanobacteriales</taxon>
        <taxon>Methanobacteriaceae</taxon>
        <taxon>Methanobacterium</taxon>
    </lineage>
</organism>
<accession>A0A8T8K9B6</accession>
<gene>
    <name evidence="3" type="ORF">HYG87_07985</name>
</gene>
<keyword evidence="3" id="KW-0456">Lyase</keyword>
<dbReference type="KEGG" id="meme:HYG87_07985"/>
<dbReference type="GO" id="GO:0016829">
    <property type="term" value="F:lyase activity"/>
    <property type="evidence" value="ECO:0007669"/>
    <property type="project" value="UniProtKB-KW"/>
</dbReference>
<dbReference type="Proteomes" id="UP000681041">
    <property type="component" value="Chromosome"/>
</dbReference>
<dbReference type="Gene3D" id="1.10.580.10">
    <property type="entry name" value="Citrate Synthase, domain 1"/>
    <property type="match status" value="2"/>
</dbReference>
<evidence type="ECO:0000256" key="1">
    <source>
        <dbReference type="ARBA" id="ARBA00010566"/>
    </source>
</evidence>
<dbReference type="GO" id="GO:0005829">
    <property type="term" value="C:cytosol"/>
    <property type="evidence" value="ECO:0007669"/>
    <property type="project" value="TreeGrafter"/>
</dbReference>